<feature type="domain" description="DNA mimic protein DMP19 C-terminal" evidence="1">
    <location>
        <begin position="102"/>
        <end position="197"/>
    </location>
</feature>
<accession>A0A5M9GSJ1</accession>
<name>A0A5M9GSJ1_9SPHI</name>
<sequence length="204" mass="23018">MRLQGILIKFRFIVLLTGICCVCSTIVRAQYFADSSGLEGGLAGQVLESAKEYKNRTIYTNLTPDVIDSAPDNKLSQIITDYIRSKMNKRLSNEYEVLMQEPEQLRTIYIISQVEAEVNNGGFAQFYSSTAGRLGEEAEKAFEAIQASHLASLIKKANSTYKAEGITDKLKSLDEQFFSLYEKEDLCELKVKYIRKNKKALTNN</sequence>
<proteinExistence type="predicted"/>
<keyword evidence="3" id="KW-1185">Reference proteome</keyword>
<evidence type="ECO:0000259" key="1">
    <source>
        <dbReference type="Pfam" id="PF14300"/>
    </source>
</evidence>
<reference evidence="2 3" key="1">
    <citation type="submission" date="2019-09" db="EMBL/GenBank/DDBJ databases">
        <title>Pararcticibacter amylolyticus gen. nov., sp. nov., isolated from a rottenly hemp rope, and reclassification of Pedobacter tournemirensis as Pararcticibacter tournemirensis comb. nov.</title>
        <authorList>
            <person name="Cai Y."/>
        </authorList>
    </citation>
    <scope>NUCLEOTIDE SEQUENCE [LARGE SCALE GENOMIC DNA]</scope>
    <source>
        <strain evidence="2 3">TF5-37.2-LB10</strain>
    </source>
</reference>
<dbReference type="Pfam" id="PF14300">
    <property type="entry name" value="DMP19"/>
    <property type="match status" value="1"/>
</dbReference>
<dbReference type="RefSeq" id="WP_141816240.1">
    <property type="nucleotide sequence ID" value="NZ_VFPL01000001.1"/>
</dbReference>
<dbReference type="OrthoDB" id="6334863at2"/>
<organism evidence="2 3">
    <name type="scientific">Arcticibacter tournemirensis</name>
    <dbReference type="NCBI Taxonomy" id="699437"/>
    <lineage>
        <taxon>Bacteria</taxon>
        <taxon>Pseudomonadati</taxon>
        <taxon>Bacteroidota</taxon>
        <taxon>Sphingobacteriia</taxon>
        <taxon>Sphingobacteriales</taxon>
        <taxon>Sphingobacteriaceae</taxon>
        <taxon>Arcticibacter</taxon>
    </lineage>
</organism>
<dbReference type="Proteomes" id="UP000322918">
    <property type="component" value="Unassembled WGS sequence"/>
</dbReference>
<dbReference type="AlphaFoldDB" id="A0A5M9GSJ1"/>
<evidence type="ECO:0000313" key="3">
    <source>
        <dbReference type="Proteomes" id="UP000322918"/>
    </source>
</evidence>
<gene>
    <name evidence="2" type="ORF">F1649_21165</name>
</gene>
<dbReference type="Gene3D" id="1.20.1420.60">
    <property type="match status" value="1"/>
</dbReference>
<protein>
    <submittedName>
        <fullName evidence="2">DUF4375 domain-containing protein</fullName>
    </submittedName>
</protein>
<dbReference type="EMBL" id="VWNE01000050">
    <property type="protein sequence ID" value="KAA8475708.1"/>
    <property type="molecule type" value="Genomic_DNA"/>
</dbReference>
<dbReference type="InterPro" id="IPR025402">
    <property type="entry name" value="DMP19_C"/>
</dbReference>
<evidence type="ECO:0000313" key="2">
    <source>
        <dbReference type="EMBL" id="KAA8475708.1"/>
    </source>
</evidence>
<comment type="caution">
    <text evidence="2">The sequence shown here is derived from an EMBL/GenBank/DDBJ whole genome shotgun (WGS) entry which is preliminary data.</text>
</comment>